<dbReference type="PANTHER" id="PTHR44329:SF298">
    <property type="entry name" value="MIXED LINEAGE KINASE DOMAIN-LIKE PROTEIN"/>
    <property type="match status" value="1"/>
</dbReference>
<dbReference type="InterPro" id="IPR025904">
    <property type="entry name" value="Tubulin-like"/>
</dbReference>
<proteinExistence type="predicted"/>
<dbReference type="InterPro" id="IPR051681">
    <property type="entry name" value="Ser/Thr_Kinases-Pseudokinases"/>
</dbReference>
<dbReference type="InterPro" id="IPR008271">
    <property type="entry name" value="Ser/Thr_kinase_AS"/>
</dbReference>
<gene>
    <name evidence="6" type="ORF">FYK55_01895</name>
</gene>
<keyword evidence="2" id="KW-0067">ATP-binding</keyword>
<dbReference type="Pfam" id="PF00069">
    <property type="entry name" value="Pkinase"/>
    <property type="match status" value="1"/>
</dbReference>
<accession>A0A5M6DLP8</accession>
<evidence type="ECO:0000256" key="2">
    <source>
        <dbReference type="ARBA" id="ARBA00022840"/>
    </source>
</evidence>
<evidence type="ECO:0000256" key="4">
    <source>
        <dbReference type="SAM" id="MobiDB-lite"/>
    </source>
</evidence>
<dbReference type="Pfam" id="PF13809">
    <property type="entry name" value="Tubulin_2"/>
    <property type="match status" value="1"/>
</dbReference>
<dbReference type="AlphaFoldDB" id="A0A5M6DLP8"/>
<dbReference type="PANTHER" id="PTHR44329">
    <property type="entry name" value="SERINE/THREONINE-PROTEIN KINASE TNNI3K-RELATED"/>
    <property type="match status" value="1"/>
</dbReference>
<dbReference type="SMART" id="SM00220">
    <property type="entry name" value="S_TKc"/>
    <property type="match status" value="1"/>
</dbReference>
<dbReference type="GO" id="GO:0004674">
    <property type="term" value="F:protein serine/threonine kinase activity"/>
    <property type="evidence" value="ECO:0007669"/>
    <property type="project" value="TreeGrafter"/>
</dbReference>
<keyword evidence="3" id="KW-0175">Coiled coil</keyword>
<keyword evidence="1" id="KW-0547">Nucleotide-binding</keyword>
<feature type="compositionally biased region" description="Polar residues" evidence="4">
    <location>
        <begin position="924"/>
        <end position="944"/>
    </location>
</feature>
<keyword evidence="7" id="KW-1185">Reference proteome</keyword>
<dbReference type="InterPro" id="IPR000719">
    <property type="entry name" value="Prot_kinase_dom"/>
</dbReference>
<feature type="compositionally biased region" description="Basic and acidic residues" evidence="4">
    <location>
        <begin position="945"/>
        <end position="966"/>
    </location>
</feature>
<feature type="coiled-coil region" evidence="3">
    <location>
        <begin position="813"/>
        <end position="840"/>
    </location>
</feature>
<protein>
    <submittedName>
        <fullName evidence="6">Protein kinase</fullName>
    </submittedName>
</protein>
<reference evidence="6 7" key="1">
    <citation type="submission" date="2019-08" db="EMBL/GenBank/DDBJ databases">
        <authorList>
            <person name="Dhanesh K."/>
            <person name="Kumar G."/>
            <person name="Sasikala C."/>
            <person name="Venkata Ramana C."/>
        </authorList>
    </citation>
    <scope>NUCLEOTIDE SEQUENCE [LARGE SCALE GENOMIC DNA]</scope>
    <source>
        <strain evidence="6 7">JC645</strain>
    </source>
</reference>
<dbReference type="GO" id="GO:0005524">
    <property type="term" value="F:ATP binding"/>
    <property type="evidence" value="ECO:0007669"/>
    <property type="project" value="UniProtKB-KW"/>
</dbReference>
<dbReference type="RefSeq" id="WP_150074293.1">
    <property type="nucleotide sequence ID" value="NZ_VWOX01000001.1"/>
</dbReference>
<dbReference type="PROSITE" id="PS50011">
    <property type="entry name" value="PROTEIN_KINASE_DOM"/>
    <property type="match status" value="1"/>
</dbReference>
<feature type="domain" description="Protein kinase" evidence="5">
    <location>
        <begin position="19"/>
        <end position="269"/>
    </location>
</feature>
<name>A0A5M6DLP8_9BACT</name>
<comment type="caution">
    <text evidence="6">The sequence shown here is derived from an EMBL/GenBank/DDBJ whole genome shotgun (WGS) entry which is preliminary data.</text>
</comment>
<keyword evidence="6" id="KW-0808">Transferase</keyword>
<evidence type="ECO:0000256" key="1">
    <source>
        <dbReference type="ARBA" id="ARBA00022741"/>
    </source>
</evidence>
<dbReference type="InterPro" id="IPR011009">
    <property type="entry name" value="Kinase-like_dom_sf"/>
</dbReference>
<feature type="region of interest" description="Disordered" evidence="4">
    <location>
        <begin position="918"/>
        <end position="974"/>
    </location>
</feature>
<evidence type="ECO:0000256" key="3">
    <source>
        <dbReference type="SAM" id="Coils"/>
    </source>
</evidence>
<organism evidence="6 7">
    <name type="scientific">Roseiconus nitratireducens</name>
    <dbReference type="NCBI Taxonomy" id="2605748"/>
    <lineage>
        <taxon>Bacteria</taxon>
        <taxon>Pseudomonadati</taxon>
        <taxon>Planctomycetota</taxon>
        <taxon>Planctomycetia</taxon>
        <taxon>Pirellulales</taxon>
        <taxon>Pirellulaceae</taxon>
        <taxon>Roseiconus</taxon>
    </lineage>
</organism>
<evidence type="ECO:0000313" key="6">
    <source>
        <dbReference type="EMBL" id="KAA5547182.1"/>
    </source>
</evidence>
<dbReference type="CDD" id="cd14014">
    <property type="entry name" value="STKc_PknB_like"/>
    <property type="match status" value="1"/>
</dbReference>
<dbReference type="Proteomes" id="UP000324479">
    <property type="component" value="Unassembled WGS sequence"/>
</dbReference>
<dbReference type="InterPro" id="IPR036525">
    <property type="entry name" value="Tubulin/FtsZ_GTPase_sf"/>
</dbReference>
<evidence type="ECO:0000313" key="7">
    <source>
        <dbReference type="Proteomes" id="UP000324479"/>
    </source>
</evidence>
<evidence type="ECO:0000259" key="5">
    <source>
        <dbReference type="PROSITE" id="PS50011"/>
    </source>
</evidence>
<dbReference type="PROSITE" id="PS00108">
    <property type="entry name" value="PROTEIN_KINASE_ST"/>
    <property type="match status" value="1"/>
</dbReference>
<dbReference type="Gene3D" id="1.10.510.10">
    <property type="entry name" value="Transferase(Phosphotransferase) domain 1"/>
    <property type="match status" value="1"/>
</dbReference>
<dbReference type="EMBL" id="VWOX01000001">
    <property type="protein sequence ID" value="KAA5547182.1"/>
    <property type="molecule type" value="Genomic_DNA"/>
</dbReference>
<dbReference type="SUPFAM" id="SSF52490">
    <property type="entry name" value="Tubulin nucleotide-binding domain-like"/>
    <property type="match status" value="1"/>
</dbReference>
<keyword evidence="6" id="KW-0418">Kinase</keyword>
<sequence>MTSTQSQRIQAGYEPIDGYILEKRLGRGGYGEVWLAEAPGGLKKAVKFVFGQHDERRATQEFKSLERIKRVNHPFILTLERFELVQDRLVIVTELADGSLDDVFRRYRESGSCGIPREELLGYLRDAADALDYLHQLYKLQHLDIKPANLLIVGRHVKVADFGLLKDLGEVESSLINGLTPIYAPPEVFDGRPSLHSDQYSLAVMFQELLTGSRPFSGRSLAQLATQHVHNAPNLNPLPPSDRPCVARALEKSPDRRFHSCTEFVEKLFNPHRADRERDRANANRPPEPVFYPVENLPDLAAGAPSKSSVDQTHALVIGLGGTGSDCLHRLRSRVEELGADSPLVLHSVLIDTDRLSIQSAEMIEATPQAPRSHVLHTALRQPSEYRDSGTSRLKTISRRWIYNVPRNHATGGMRPLGRLAAVDHGPQLLQLLSDAISELGQSPSPRKVYVVGSLSGGSGSGMYVDVVHLLRHLLDESRMEDQCVLSLLTTNRFQGDPARPLALHTTKSGLMEINHFLAPGNGYPGDAGAGWPAVPAARTPLGDAYLITPSDQPGATNVIESAVNYVWADATLCGDWLQQTRESDPRESQGPPCIRSLGIVPIGDSDDSEIEQLASVASESVLIGWIGDNTNIDDAVRAFVHHVEERCQNAADATVESIEASLGSGRDQQRGRLRNGLKSLDSDQLADADAICRHLAAVLDANAVSRDANDPTSTFRQRIKHEVTLWLHNGRLDLASARRAVELLREELRHIAEELLLSSETAILQVKKIWCQRRSEGGPRYALLGRRRARSVHNLLRDACDLGEQLLSPVAYQVAAARMKFLAQQLRRLENEIAAGSAILEQALKWQQQGARWTTARWGSMDQAKRQCLAAAIKRLHSDHALTLLAASLEDGTPQACEEQSRRVLDVLTESSIGVAGELLQPTAETAPSESTASPEDTTSLNHRSTEHRSGSDADADSPHSDARTTDSTSVSSTRSWSSSVTIITSLEAALAAARPSLLDCGGKQRRLLVCRSEAEKQRLMSQLDEPTRAGITCIVATTSLPLLIHEAQRIEVSRLISWLDSITGDDGSISGRLISRCDLDLSPP</sequence>
<dbReference type="Gene3D" id="3.40.50.1440">
    <property type="entry name" value="Tubulin/FtsZ, GTPase domain"/>
    <property type="match status" value="1"/>
</dbReference>
<dbReference type="SUPFAM" id="SSF56112">
    <property type="entry name" value="Protein kinase-like (PK-like)"/>
    <property type="match status" value="1"/>
</dbReference>